<dbReference type="Pfam" id="PF08007">
    <property type="entry name" value="JmjC_2"/>
    <property type="match status" value="1"/>
</dbReference>
<evidence type="ECO:0000256" key="2">
    <source>
        <dbReference type="SAM" id="Phobius"/>
    </source>
</evidence>
<dbReference type="EMBL" id="CAJNNW010001214">
    <property type="protein sequence ID" value="CAE8636084.1"/>
    <property type="molecule type" value="Genomic_DNA"/>
</dbReference>
<comment type="caution">
    <text evidence="4">The sequence shown here is derived from an EMBL/GenBank/DDBJ whole genome shotgun (WGS) entry which is preliminary data.</text>
</comment>
<organism evidence="4 5">
    <name type="scientific">Polarella glacialis</name>
    <name type="common">Dinoflagellate</name>
    <dbReference type="NCBI Taxonomy" id="89957"/>
    <lineage>
        <taxon>Eukaryota</taxon>
        <taxon>Sar</taxon>
        <taxon>Alveolata</taxon>
        <taxon>Dinophyceae</taxon>
        <taxon>Suessiales</taxon>
        <taxon>Suessiaceae</taxon>
        <taxon>Polarella</taxon>
    </lineage>
</organism>
<evidence type="ECO:0000256" key="1">
    <source>
        <dbReference type="SAM" id="MobiDB-lite"/>
    </source>
</evidence>
<gene>
    <name evidence="4" type="ORF">PGLA2088_LOCUS1547</name>
</gene>
<dbReference type="SUPFAM" id="SSF51197">
    <property type="entry name" value="Clavaminate synthase-like"/>
    <property type="match status" value="1"/>
</dbReference>
<dbReference type="Gene3D" id="2.60.120.650">
    <property type="entry name" value="Cupin"/>
    <property type="match status" value="1"/>
</dbReference>
<dbReference type="AlphaFoldDB" id="A0A813HER9"/>
<dbReference type="Proteomes" id="UP000626109">
    <property type="component" value="Unassembled WGS sequence"/>
</dbReference>
<sequence>MQIHGARRWSICPRGLEQPPSTSKEAAARGCAPVMLRRGDALYLPSKSWHWAFPGPGLSAHLVLGVLPLVASDLLIAAGAQKHLAGMGHSPLLGEPLPLWAYHGRYEAAAARPIAELCRRLPWKGSKGAMEAVCSPTSLALALQRLVLGFNGPRAHAVRVVGEASAAFEDRSQPSEPALGQRQTWQGKRRLYMLAIFTLAPLLLLVVTAFTWLCCMKPKARALIWLDNDAPWSTKLLDCNAPGKGADDKKHQ</sequence>
<proteinExistence type="predicted"/>
<evidence type="ECO:0000313" key="5">
    <source>
        <dbReference type="Proteomes" id="UP000626109"/>
    </source>
</evidence>
<keyword evidence="2" id="KW-1133">Transmembrane helix</keyword>
<dbReference type="InterPro" id="IPR003347">
    <property type="entry name" value="JmjC_dom"/>
</dbReference>
<evidence type="ECO:0000259" key="3">
    <source>
        <dbReference type="Pfam" id="PF08007"/>
    </source>
</evidence>
<reference evidence="4" key="1">
    <citation type="submission" date="2021-02" db="EMBL/GenBank/DDBJ databases">
        <authorList>
            <person name="Dougan E. K."/>
            <person name="Rhodes N."/>
            <person name="Thang M."/>
            <person name="Chan C."/>
        </authorList>
    </citation>
    <scope>NUCLEOTIDE SEQUENCE</scope>
</reference>
<protein>
    <recommendedName>
        <fullName evidence="3">JmjC domain-containing protein</fullName>
    </recommendedName>
</protein>
<feature type="transmembrane region" description="Helical" evidence="2">
    <location>
        <begin position="191"/>
        <end position="213"/>
    </location>
</feature>
<keyword evidence="2" id="KW-0472">Membrane</keyword>
<feature type="region of interest" description="Disordered" evidence="1">
    <location>
        <begin position="1"/>
        <end position="27"/>
    </location>
</feature>
<accession>A0A813HER9</accession>
<keyword evidence="2" id="KW-0812">Transmembrane</keyword>
<evidence type="ECO:0000313" key="4">
    <source>
        <dbReference type="EMBL" id="CAE8636084.1"/>
    </source>
</evidence>
<name>A0A813HER9_POLGL</name>
<feature type="domain" description="JmjC" evidence="3">
    <location>
        <begin position="1"/>
        <end position="64"/>
    </location>
</feature>